<sequence length="60" mass="6804">MYHQLQLLPPPPSTIRSRAFNHNSDPGNRKMTSENIRISGFYCVNSLFSLVENIIKPSDA</sequence>
<evidence type="ECO:0000256" key="1">
    <source>
        <dbReference type="SAM" id="MobiDB-lite"/>
    </source>
</evidence>
<feature type="region of interest" description="Disordered" evidence="1">
    <location>
        <begin position="1"/>
        <end position="31"/>
    </location>
</feature>
<comment type="caution">
    <text evidence="2">The sequence shown here is derived from an EMBL/GenBank/DDBJ whole genome shotgun (WGS) entry which is preliminary data.</text>
</comment>
<dbReference type="Proteomes" id="UP001162162">
    <property type="component" value="Unassembled WGS sequence"/>
</dbReference>
<accession>A0AAV8XHQ0</accession>
<feature type="compositionally biased region" description="Polar residues" evidence="1">
    <location>
        <begin position="14"/>
        <end position="26"/>
    </location>
</feature>
<protein>
    <submittedName>
        <fullName evidence="2">Uncharacterized protein</fullName>
    </submittedName>
</protein>
<reference evidence="2" key="1">
    <citation type="journal article" date="2023" name="Insect Mol. Biol.">
        <title>Genome sequencing provides insights into the evolution of gene families encoding plant cell wall-degrading enzymes in longhorned beetles.</title>
        <authorList>
            <person name="Shin N.R."/>
            <person name="Okamura Y."/>
            <person name="Kirsch R."/>
            <person name="Pauchet Y."/>
        </authorList>
    </citation>
    <scope>NUCLEOTIDE SEQUENCE</scope>
    <source>
        <strain evidence="2">AMC_N1</strain>
    </source>
</reference>
<dbReference type="AlphaFoldDB" id="A0AAV8XHQ0"/>
<keyword evidence="3" id="KW-1185">Reference proteome</keyword>
<proteinExistence type="predicted"/>
<evidence type="ECO:0000313" key="3">
    <source>
        <dbReference type="Proteomes" id="UP001162162"/>
    </source>
</evidence>
<name>A0AAV8XHQ0_9CUCU</name>
<gene>
    <name evidence="2" type="ORF">NQ318_004695</name>
</gene>
<dbReference type="EMBL" id="JAPWTK010000582">
    <property type="protein sequence ID" value="KAJ8938125.1"/>
    <property type="molecule type" value="Genomic_DNA"/>
</dbReference>
<evidence type="ECO:0000313" key="2">
    <source>
        <dbReference type="EMBL" id="KAJ8938125.1"/>
    </source>
</evidence>
<organism evidence="2 3">
    <name type="scientific">Aromia moschata</name>
    <dbReference type="NCBI Taxonomy" id="1265417"/>
    <lineage>
        <taxon>Eukaryota</taxon>
        <taxon>Metazoa</taxon>
        <taxon>Ecdysozoa</taxon>
        <taxon>Arthropoda</taxon>
        <taxon>Hexapoda</taxon>
        <taxon>Insecta</taxon>
        <taxon>Pterygota</taxon>
        <taxon>Neoptera</taxon>
        <taxon>Endopterygota</taxon>
        <taxon>Coleoptera</taxon>
        <taxon>Polyphaga</taxon>
        <taxon>Cucujiformia</taxon>
        <taxon>Chrysomeloidea</taxon>
        <taxon>Cerambycidae</taxon>
        <taxon>Cerambycinae</taxon>
        <taxon>Callichromatini</taxon>
        <taxon>Aromia</taxon>
    </lineage>
</organism>